<dbReference type="InterPro" id="IPR036390">
    <property type="entry name" value="WH_DNA-bd_sf"/>
</dbReference>
<accession>A0AAN7FMZ2</accession>
<name>A0AAN7FMZ2_QUERU</name>
<dbReference type="SUPFAM" id="SSF46785">
    <property type="entry name" value="Winged helix' DNA-binding domain"/>
    <property type="match status" value="1"/>
</dbReference>
<dbReference type="Pfam" id="PF00462">
    <property type="entry name" value="Glutaredoxin"/>
    <property type="match status" value="1"/>
</dbReference>
<feature type="region of interest" description="Disordered" evidence="1">
    <location>
        <begin position="1"/>
        <end position="107"/>
    </location>
</feature>
<dbReference type="Gene3D" id="3.40.30.10">
    <property type="entry name" value="Glutaredoxin"/>
    <property type="match status" value="1"/>
</dbReference>
<dbReference type="Pfam" id="PF04784">
    <property type="entry name" value="DUF547"/>
    <property type="match status" value="1"/>
</dbReference>
<keyword evidence="4" id="KW-1185">Reference proteome</keyword>
<dbReference type="PROSITE" id="PS50186">
    <property type="entry name" value="DEP"/>
    <property type="match status" value="1"/>
</dbReference>
<dbReference type="SMART" id="SM00049">
    <property type="entry name" value="DEP"/>
    <property type="match status" value="1"/>
</dbReference>
<dbReference type="PROSITE" id="PS51354">
    <property type="entry name" value="GLUTAREDOXIN_2"/>
    <property type="match status" value="1"/>
</dbReference>
<feature type="compositionally biased region" description="Acidic residues" evidence="1">
    <location>
        <begin position="36"/>
        <end position="55"/>
    </location>
</feature>
<dbReference type="SUPFAM" id="SSF52833">
    <property type="entry name" value="Thioredoxin-like"/>
    <property type="match status" value="1"/>
</dbReference>
<comment type="caution">
    <text evidence="3">The sequence shown here is derived from an EMBL/GenBank/DDBJ whole genome shotgun (WGS) entry which is preliminary data.</text>
</comment>
<feature type="compositionally biased region" description="Basic and acidic residues" evidence="1">
    <location>
        <begin position="17"/>
        <end position="35"/>
    </location>
</feature>
<dbReference type="GO" id="GO:0035556">
    <property type="term" value="P:intracellular signal transduction"/>
    <property type="evidence" value="ECO:0007669"/>
    <property type="project" value="InterPro"/>
</dbReference>
<dbReference type="EMBL" id="JAXUIC010000003">
    <property type="protein sequence ID" value="KAK4597142.1"/>
    <property type="molecule type" value="Genomic_DNA"/>
</dbReference>
<dbReference type="PANTHER" id="PTHR46361">
    <property type="entry name" value="ELECTRON CARRIER/ PROTEIN DISULFIDE OXIDOREDUCTASE"/>
    <property type="match status" value="1"/>
</dbReference>
<evidence type="ECO:0000313" key="4">
    <source>
        <dbReference type="Proteomes" id="UP001324115"/>
    </source>
</evidence>
<gene>
    <name evidence="3" type="ORF">RGQ29_014937</name>
</gene>
<dbReference type="Proteomes" id="UP001324115">
    <property type="component" value="Unassembled WGS sequence"/>
</dbReference>
<dbReference type="Pfam" id="PF00610">
    <property type="entry name" value="DEP"/>
    <property type="match status" value="1"/>
</dbReference>
<proteinExistence type="predicted"/>
<dbReference type="InterPro" id="IPR000591">
    <property type="entry name" value="DEP_dom"/>
</dbReference>
<dbReference type="CDD" id="cd03027">
    <property type="entry name" value="GRX_DEP"/>
    <property type="match status" value="1"/>
</dbReference>
<dbReference type="Gene3D" id="1.10.10.10">
    <property type="entry name" value="Winged helix-like DNA-binding domain superfamily/Winged helix DNA-binding domain"/>
    <property type="match status" value="1"/>
</dbReference>
<dbReference type="PANTHER" id="PTHR46361:SF1">
    <property type="entry name" value="F26K24.21 PROTEIN"/>
    <property type="match status" value="1"/>
</dbReference>
<evidence type="ECO:0000256" key="1">
    <source>
        <dbReference type="SAM" id="MobiDB-lite"/>
    </source>
</evidence>
<dbReference type="AlphaFoldDB" id="A0AAN7FMZ2"/>
<protein>
    <recommendedName>
        <fullName evidence="2">DEP domain-containing protein</fullName>
    </recommendedName>
</protein>
<reference evidence="3 4" key="1">
    <citation type="journal article" date="2023" name="G3 (Bethesda)">
        <title>A haplotype-resolved chromosome-scale genome for Quercus rubra L. provides insights into the genetics of adaptive traits for red oak species.</title>
        <authorList>
            <person name="Kapoor B."/>
            <person name="Jenkins J."/>
            <person name="Schmutz J."/>
            <person name="Zhebentyayeva T."/>
            <person name="Kuelheim C."/>
            <person name="Coggeshall M."/>
            <person name="Heim C."/>
            <person name="Lasky J.R."/>
            <person name="Leites L."/>
            <person name="Islam-Faridi N."/>
            <person name="Romero-Severson J."/>
            <person name="DeLeo V.L."/>
            <person name="Lucas S.M."/>
            <person name="Lazic D."/>
            <person name="Gailing O."/>
            <person name="Carlson J."/>
            <person name="Staton M."/>
        </authorList>
    </citation>
    <scope>NUCLEOTIDE SEQUENCE [LARGE SCALE GENOMIC DNA]</scope>
    <source>
        <strain evidence="3">Pseudo-F2</strain>
    </source>
</reference>
<evidence type="ECO:0000259" key="2">
    <source>
        <dbReference type="PROSITE" id="PS50186"/>
    </source>
</evidence>
<organism evidence="3 4">
    <name type="scientific">Quercus rubra</name>
    <name type="common">Northern red oak</name>
    <name type="synonym">Quercus borealis</name>
    <dbReference type="NCBI Taxonomy" id="3512"/>
    <lineage>
        <taxon>Eukaryota</taxon>
        <taxon>Viridiplantae</taxon>
        <taxon>Streptophyta</taxon>
        <taxon>Embryophyta</taxon>
        <taxon>Tracheophyta</taxon>
        <taxon>Spermatophyta</taxon>
        <taxon>Magnoliopsida</taxon>
        <taxon>eudicotyledons</taxon>
        <taxon>Gunneridae</taxon>
        <taxon>Pentapetalae</taxon>
        <taxon>rosids</taxon>
        <taxon>fabids</taxon>
        <taxon>Fagales</taxon>
        <taxon>Fagaceae</taxon>
        <taxon>Quercus</taxon>
    </lineage>
</organism>
<feature type="domain" description="DEP" evidence="2">
    <location>
        <begin position="298"/>
        <end position="371"/>
    </location>
</feature>
<dbReference type="InterPro" id="IPR002109">
    <property type="entry name" value="Glutaredoxin"/>
</dbReference>
<dbReference type="InterPro" id="IPR036249">
    <property type="entry name" value="Thioredoxin-like_sf"/>
</dbReference>
<dbReference type="InterPro" id="IPR036388">
    <property type="entry name" value="WH-like_DNA-bd_sf"/>
</dbReference>
<dbReference type="CDD" id="cd04371">
    <property type="entry name" value="DEP"/>
    <property type="match status" value="1"/>
</dbReference>
<dbReference type="InterPro" id="IPR006869">
    <property type="entry name" value="DUF547"/>
</dbReference>
<sequence length="646" mass="73667">MESTQLENIEISADSSKANDHGEAQHEIEIKKGEIPLEEEEEEEEEDEDDTDDITETSSSVTDKSSINDDVVKILQPHSLLPKPEAPRGLSNPNNNNDDDDDNDMSLITGASSIGKFIRERSNEFSVAIVKRLSSLKENSNDDKDKDKDRGNEDDVTQFDLSGLKVIVKQKNDMELKGRISFFSRSNCRDSTAVRRFFREKGLKYVEINVDVYPEREKELVERTGTSSVPQIFFNDKLFGGLVALNSLRNSGGFDRRVKEMLSTKCPSDDAAPASPVYGFDDQEEESTDEMVSIVKVLRQRLPIQDRLMKMKIVKNCFSGREMVEVLIHHFDCGRKKAVFIGLQLSRKHFIHHVFGENDFEDGNHFYRFLEHEPFIPKCFNFRGSINDSEPKPATMIAQRLTKIMTAILESYASDDRRHVDYTAISNSEEFRRYVNLAQELHRVNLLALSENEKLAFFLNLYNAMVIHAVIRIGCPEGIIDRRFFFSDFQYLVGGYPYSLNIIIHGILRNNRRAPYSLVKPFGTGDKRLELAPAKVNPLVHFGLCNGTRSSPTVRFFSPEGVESELRCAAREFFQGDGMEVDLEKRTVYLTRIIKLCNVDFGNDKEILKWILNYLDATKSGLLTHLLGDGGPINIVYQDYNWSLNS</sequence>
<evidence type="ECO:0000313" key="3">
    <source>
        <dbReference type="EMBL" id="KAK4597142.1"/>
    </source>
</evidence>